<dbReference type="NCBIfam" id="TIGR04183">
    <property type="entry name" value="Por_Secre_tail"/>
    <property type="match status" value="1"/>
</dbReference>
<evidence type="ECO:0000256" key="5">
    <source>
        <dbReference type="SAM" id="SignalP"/>
    </source>
</evidence>
<dbReference type="PANTHER" id="PTHR33607:SF2">
    <property type="entry name" value="ENDONUCLEASE-1"/>
    <property type="match status" value="1"/>
</dbReference>
<sequence length="655" mass="70556">MIKKLLLFLLVSNVGFSQVVINELDPDTNSTDVLEFIELKSATPNLSLDGYVLVFYNASGTAPYSGTVSYYSIDLDGYSTDVNGIIHFGNPQVTPTPAFLVPVAMIQNGPDAVGLYLGNATDFPIGTTAHANGLIDALANSNSASTQPTALMGILGLTTCINENLHSLASTESIQRKNDGTYEVKAPTPGRNNDGSGIVLTYLRLTTDASILTEGQSFTVTFTSTSAVTGSDLVINFTLNNGTFTAADYSGTTSVTIPVGGITGSSIITVSNDGTNDGDEEMKIVVGAVDSGYSLYNNNMIIRVNDVNFLAMPYGTPINPTHGLCPSTRPLGYYDSLEGLSGAALKQAIQDIIAGPNVRAQNYGDVYDILKDADSNPENNNQVWLMYVERASSKLNQQTGTSGAVGFWNREHIYCQSRGGFTDGTSGSADGIDVWLPTNANDILAGHADGHHIRAEDSPENSLRSERNYGVDYNGPAGNQGSWHGDVARSVFYMAVRYNGLNVVNGNPSQNPDGFIGDLATLLTWNVSDSSDDFEMNHNNVVYTWQQNRNPFVDHPDLADHIWGTKTTIPWSATLSRPDFNELQIAMYPNPANDFITISGLTNEAKIQISSMTGLSVYKGNYKNNENLRLNLASGIYMVKVVEDNKIAIKKLIIK</sequence>
<protein>
    <submittedName>
        <fullName evidence="7">Por secretion system C-terminal sorting domain-containing protein</fullName>
    </submittedName>
</protein>
<evidence type="ECO:0000313" key="8">
    <source>
        <dbReference type="Proteomes" id="UP000199604"/>
    </source>
</evidence>
<evidence type="ECO:0000256" key="3">
    <source>
        <dbReference type="ARBA" id="ARBA00022729"/>
    </source>
</evidence>
<dbReference type="Pfam" id="PF04231">
    <property type="entry name" value="Endonuclease_1"/>
    <property type="match status" value="2"/>
</dbReference>
<dbReference type="Pfam" id="PF18962">
    <property type="entry name" value="Por_Secre_tail"/>
    <property type="match status" value="1"/>
</dbReference>
<reference evidence="8" key="1">
    <citation type="submission" date="2016-10" db="EMBL/GenBank/DDBJ databases">
        <authorList>
            <person name="Varghese N."/>
            <person name="Submissions S."/>
        </authorList>
    </citation>
    <scope>NUCLEOTIDE SEQUENCE [LARGE SCALE GENOMIC DNA]</scope>
    <source>
        <strain evidence="8">DSM 21789</strain>
    </source>
</reference>
<dbReference type="SUPFAM" id="SSF54060">
    <property type="entry name" value="His-Me finger endonucleases"/>
    <property type="match status" value="1"/>
</dbReference>
<name>A0A1I0ZMF8_9FLAO</name>
<feature type="chain" id="PRO_5011732777" evidence="5">
    <location>
        <begin position="20"/>
        <end position="655"/>
    </location>
</feature>
<comment type="similarity">
    <text evidence="1">Belongs to the EndA/NucM nuclease family.</text>
</comment>
<evidence type="ECO:0000259" key="6">
    <source>
        <dbReference type="Pfam" id="PF18962"/>
    </source>
</evidence>
<evidence type="ECO:0000256" key="1">
    <source>
        <dbReference type="ARBA" id="ARBA00006429"/>
    </source>
</evidence>
<dbReference type="AlphaFoldDB" id="A0A1I0ZMF8"/>
<keyword evidence="2" id="KW-0540">Nuclease</keyword>
<keyword evidence="3 5" id="KW-0732">Signal</keyword>
<keyword evidence="4" id="KW-0378">Hydrolase</keyword>
<dbReference type="GO" id="GO:0004518">
    <property type="term" value="F:nuclease activity"/>
    <property type="evidence" value="ECO:0007669"/>
    <property type="project" value="UniProtKB-KW"/>
</dbReference>
<feature type="domain" description="Secretion system C-terminal sorting" evidence="6">
    <location>
        <begin position="587"/>
        <end position="654"/>
    </location>
</feature>
<accession>A0A1I0ZMF8</accession>
<dbReference type="Proteomes" id="UP000199604">
    <property type="component" value="Unassembled WGS sequence"/>
</dbReference>
<gene>
    <name evidence="7" type="ORF">SAMN05660845_2303</name>
</gene>
<organism evidence="7 8">
    <name type="scientific">Flavobacterium swingsii</name>
    <dbReference type="NCBI Taxonomy" id="498292"/>
    <lineage>
        <taxon>Bacteria</taxon>
        <taxon>Pseudomonadati</taxon>
        <taxon>Bacteroidota</taxon>
        <taxon>Flavobacteriia</taxon>
        <taxon>Flavobacteriales</taxon>
        <taxon>Flavobacteriaceae</taxon>
        <taxon>Flavobacterium</taxon>
    </lineage>
</organism>
<dbReference type="InterPro" id="IPR007346">
    <property type="entry name" value="Endonuclease-I"/>
</dbReference>
<dbReference type="EMBL" id="FOJT01000006">
    <property type="protein sequence ID" value="SFB26835.1"/>
    <property type="molecule type" value="Genomic_DNA"/>
</dbReference>
<dbReference type="OrthoDB" id="5485925at2"/>
<proteinExistence type="inferred from homology"/>
<dbReference type="PANTHER" id="PTHR33607">
    <property type="entry name" value="ENDONUCLEASE-1"/>
    <property type="match status" value="1"/>
</dbReference>
<evidence type="ECO:0000256" key="2">
    <source>
        <dbReference type="ARBA" id="ARBA00022722"/>
    </source>
</evidence>
<keyword evidence="8" id="KW-1185">Reference proteome</keyword>
<dbReference type="InterPro" id="IPR026444">
    <property type="entry name" value="Secre_tail"/>
</dbReference>
<dbReference type="RefSeq" id="WP_091477348.1">
    <property type="nucleotide sequence ID" value="NZ_FOJT01000006.1"/>
</dbReference>
<dbReference type="STRING" id="498292.SAMN05660845_2303"/>
<dbReference type="InterPro" id="IPR044925">
    <property type="entry name" value="His-Me_finger_sf"/>
</dbReference>
<evidence type="ECO:0000313" key="7">
    <source>
        <dbReference type="EMBL" id="SFB26835.1"/>
    </source>
</evidence>
<evidence type="ECO:0000256" key="4">
    <source>
        <dbReference type="ARBA" id="ARBA00022801"/>
    </source>
</evidence>
<feature type="signal peptide" evidence="5">
    <location>
        <begin position="1"/>
        <end position="19"/>
    </location>
</feature>
<dbReference type="GO" id="GO:0016787">
    <property type="term" value="F:hydrolase activity"/>
    <property type="evidence" value="ECO:0007669"/>
    <property type="project" value="UniProtKB-KW"/>
</dbReference>